<dbReference type="InterPro" id="IPR004209">
    <property type="entry name" value="FTR_bsu"/>
</dbReference>
<evidence type="ECO:0000256" key="5">
    <source>
        <dbReference type="ARBA" id="ARBA00022485"/>
    </source>
</evidence>
<comment type="subunit">
    <text evidence="11">Heterodimer of subunit A (variable subunit) and subunit B (catalytic subunit). Heterodimeric FTR forms a complex with ferredoxin and thioredoxin.</text>
</comment>
<keyword evidence="9" id="KW-0411">Iron-sulfur</keyword>
<comment type="function">
    <text evidence="2">Catalytic subunit of the ferredoxin-thioredoxin reductase (FTR), which catalyzes the two-electron reduction of thioredoxins by the electrons provided by reduced ferredoxin.</text>
</comment>
<evidence type="ECO:0000313" key="17">
    <source>
        <dbReference type="Proteomes" id="UP000051012"/>
    </source>
</evidence>
<evidence type="ECO:0000256" key="9">
    <source>
        <dbReference type="ARBA" id="ARBA00023014"/>
    </source>
</evidence>
<keyword evidence="7" id="KW-0560">Oxidoreductase</keyword>
<evidence type="ECO:0000256" key="12">
    <source>
        <dbReference type="ARBA" id="ARBA00030295"/>
    </source>
</evidence>
<evidence type="ECO:0000256" key="11">
    <source>
        <dbReference type="ARBA" id="ARBA00026011"/>
    </source>
</evidence>
<dbReference type="AlphaFoldDB" id="A0A0S7YBG8"/>
<dbReference type="Gene3D" id="3.90.460.10">
    <property type="entry name" value="Ferredoxin thioredoxin reductase catalytic beta subunit"/>
    <property type="match status" value="1"/>
</dbReference>
<evidence type="ECO:0000256" key="2">
    <source>
        <dbReference type="ARBA" id="ARBA00003945"/>
    </source>
</evidence>
<dbReference type="GO" id="GO:0016730">
    <property type="term" value="F:oxidoreductase activity, acting on iron-sulfur proteins as donors"/>
    <property type="evidence" value="ECO:0007669"/>
    <property type="project" value="InterPro"/>
</dbReference>
<dbReference type="PANTHER" id="PTHR35113:SF1">
    <property type="entry name" value="FERREDOXIN-THIOREDOXIN REDUCTASE CATALYTIC CHAIN, CHLOROPLASTIC"/>
    <property type="match status" value="1"/>
</dbReference>
<dbReference type="EMBL" id="LJNI01000100">
    <property type="protein sequence ID" value="KPJ72077.1"/>
    <property type="molecule type" value="Genomic_DNA"/>
</dbReference>
<dbReference type="Gene3D" id="2.20.28.10">
    <property type="match status" value="1"/>
</dbReference>
<dbReference type="GO" id="GO:0051539">
    <property type="term" value="F:4 iron, 4 sulfur cluster binding"/>
    <property type="evidence" value="ECO:0007669"/>
    <property type="project" value="UniProtKB-KW"/>
</dbReference>
<dbReference type="Proteomes" id="UP000051012">
    <property type="component" value="Unassembled WGS sequence"/>
</dbReference>
<dbReference type="PATRIC" id="fig|1703772.3.peg.253"/>
<dbReference type="EC" id="1.8.7.2" evidence="4"/>
<evidence type="ECO:0000259" key="15">
    <source>
        <dbReference type="PROSITE" id="PS50903"/>
    </source>
</evidence>
<keyword evidence="8" id="KW-0408">Iron</keyword>
<feature type="region of interest" description="Disordered" evidence="14">
    <location>
        <begin position="105"/>
        <end position="124"/>
    </location>
</feature>
<dbReference type="GO" id="GO:0005506">
    <property type="term" value="F:iron ion binding"/>
    <property type="evidence" value="ECO:0007669"/>
    <property type="project" value="InterPro"/>
</dbReference>
<name>A0A0S7YBG8_UNCT6</name>
<evidence type="ECO:0000256" key="4">
    <source>
        <dbReference type="ARBA" id="ARBA00012358"/>
    </source>
</evidence>
<dbReference type="Pfam" id="PF02943">
    <property type="entry name" value="FeThRed_B"/>
    <property type="match status" value="1"/>
</dbReference>
<feature type="domain" description="Rubredoxin-like" evidence="15">
    <location>
        <begin position="141"/>
        <end position="175"/>
    </location>
</feature>
<evidence type="ECO:0000256" key="6">
    <source>
        <dbReference type="ARBA" id="ARBA00022723"/>
    </source>
</evidence>
<evidence type="ECO:0000256" key="3">
    <source>
        <dbReference type="ARBA" id="ARBA00007941"/>
    </source>
</evidence>
<keyword evidence="5" id="KW-0004">4Fe-4S</keyword>
<evidence type="ECO:0000256" key="1">
    <source>
        <dbReference type="ARBA" id="ARBA00001966"/>
    </source>
</evidence>
<evidence type="ECO:0000256" key="8">
    <source>
        <dbReference type="ARBA" id="ARBA00023004"/>
    </source>
</evidence>
<comment type="similarity">
    <text evidence="3">Belongs to the ferredoxin thioredoxin reductase beta subunit family.</text>
</comment>
<dbReference type="InterPro" id="IPR048574">
    <property type="entry name" value="RUBY_RBDX"/>
</dbReference>
<dbReference type="Pfam" id="PF21349">
    <property type="entry name" value="RUBY_RBDX"/>
    <property type="match status" value="1"/>
</dbReference>
<evidence type="ECO:0000313" key="16">
    <source>
        <dbReference type="EMBL" id="KPJ72077.1"/>
    </source>
</evidence>
<dbReference type="SUPFAM" id="SSF57662">
    <property type="entry name" value="Ferredoxin thioredoxin reductase (FTR), catalytic beta chain"/>
    <property type="match status" value="1"/>
</dbReference>
<comment type="caution">
    <text evidence="16">The sequence shown here is derived from an EMBL/GenBank/DDBJ whole genome shotgun (WGS) entry which is preliminary data.</text>
</comment>
<sequence length="177" mass="20640">MNTEKDITMREVNKLYERLKKEAEDFGYHLNPDKEFTKELVKGLITNEKRYGYWACPCRLASGTKEEDLDIICPCDYRDPDLNEYGACYCGLYLSKSVIESNKNIGSIPERRPPLGERQKRKAKQKSEVILKSKTFLSLPIPIWRCKICGYLCARSEPPEVCPICKAKKERFERFIE</sequence>
<evidence type="ECO:0000256" key="10">
    <source>
        <dbReference type="ARBA" id="ARBA00023157"/>
    </source>
</evidence>
<evidence type="ECO:0000256" key="13">
    <source>
        <dbReference type="ARBA" id="ARBA00048150"/>
    </source>
</evidence>
<feature type="compositionally biased region" description="Basic and acidic residues" evidence="14">
    <location>
        <begin position="109"/>
        <end position="118"/>
    </location>
</feature>
<protein>
    <recommendedName>
        <fullName evidence="4">ferredoxin:thioredoxin reductase</fullName>
        <ecNumber evidence="4">1.8.7.2</ecNumber>
    </recommendedName>
    <alternativeName>
        <fullName evidence="12">Ferredoxin-thioredoxin reductase subunit B</fullName>
    </alternativeName>
</protein>
<reference evidence="16 17" key="1">
    <citation type="journal article" date="2015" name="Microbiome">
        <title>Genomic resolution of linkages in carbon, nitrogen, and sulfur cycling among widespread estuary sediment bacteria.</title>
        <authorList>
            <person name="Baker B.J."/>
            <person name="Lazar C.S."/>
            <person name="Teske A.P."/>
            <person name="Dick G.J."/>
        </authorList>
    </citation>
    <scope>NUCLEOTIDE SEQUENCE [LARGE SCALE GENOMIC DNA]</scope>
    <source>
        <strain evidence="16">DG_78</strain>
    </source>
</reference>
<evidence type="ECO:0000256" key="14">
    <source>
        <dbReference type="SAM" id="MobiDB-lite"/>
    </source>
</evidence>
<dbReference type="InterPro" id="IPR024934">
    <property type="entry name" value="Rubredoxin-like_dom"/>
</dbReference>
<dbReference type="SUPFAM" id="SSF57802">
    <property type="entry name" value="Rubredoxin-like"/>
    <property type="match status" value="1"/>
</dbReference>
<dbReference type="InterPro" id="IPR036644">
    <property type="entry name" value="FTR_bsu_sf"/>
</dbReference>
<comment type="catalytic activity">
    <reaction evidence="13">
        <text>[thioredoxin]-disulfide + 2 reduced [2Fe-2S]-[ferredoxin] + 2 H(+) = [thioredoxin]-dithiol + 2 oxidized [2Fe-2S]-[ferredoxin]</text>
        <dbReference type="Rhea" id="RHEA:42336"/>
        <dbReference type="Rhea" id="RHEA-COMP:10000"/>
        <dbReference type="Rhea" id="RHEA-COMP:10001"/>
        <dbReference type="Rhea" id="RHEA-COMP:10698"/>
        <dbReference type="Rhea" id="RHEA-COMP:10700"/>
        <dbReference type="ChEBI" id="CHEBI:15378"/>
        <dbReference type="ChEBI" id="CHEBI:29950"/>
        <dbReference type="ChEBI" id="CHEBI:33737"/>
        <dbReference type="ChEBI" id="CHEBI:33738"/>
        <dbReference type="ChEBI" id="CHEBI:50058"/>
        <dbReference type="EC" id="1.8.7.2"/>
    </reaction>
</comment>
<comment type="cofactor">
    <cofactor evidence="1">
        <name>[4Fe-4S] cluster</name>
        <dbReference type="ChEBI" id="CHEBI:49883"/>
    </cofactor>
</comment>
<dbReference type="PANTHER" id="PTHR35113">
    <property type="entry name" value="FERREDOXIN-THIOREDOXIN REDUCTASE CATALYTIC CHAIN, CHLOROPLASTIC"/>
    <property type="match status" value="1"/>
</dbReference>
<evidence type="ECO:0000256" key="7">
    <source>
        <dbReference type="ARBA" id="ARBA00023002"/>
    </source>
</evidence>
<accession>A0A0S7YBG8</accession>
<dbReference type="PROSITE" id="PS50903">
    <property type="entry name" value="RUBREDOXIN_LIKE"/>
    <property type="match status" value="1"/>
</dbReference>
<keyword evidence="10" id="KW-1015">Disulfide bond</keyword>
<gene>
    <name evidence="16" type="ORF">AMJ52_07515</name>
</gene>
<proteinExistence type="inferred from homology"/>
<keyword evidence="6" id="KW-0479">Metal-binding</keyword>
<organism evidence="16 17">
    <name type="scientific">candidate division TA06 bacterium DG_78</name>
    <dbReference type="NCBI Taxonomy" id="1703772"/>
    <lineage>
        <taxon>Bacteria</taxon>
        <taxon>Bacteria division TA06</taxon>
    </lineage>
</organism>